<protein>
    <submittedName>
        <fullName evidence="3">Tripartite tricarboxylate transporter TctB family protein</fullName>
    </submittedName>
</protein>
<keyword evidence="1" id="KW-0812">Transmembrane</keyword>
<dbReference type="Pfam" id="PF07331">
    <property type="entry name" value="TctB"/>
    <property type="match status" value="1"/>
</dbReference>
<sequence length="150" mass="15893">MRRANVMAGVILAVFGLVMLVIVIPRQIGPGPDGMMSPSLVPSMMMIVITALSLILVISNIRARPVDARAEPAAPISRDEILALVRILGLFAVALGLHLWLSPLAAGFALVAGAQLVLGERRPLLLILVPAGFLGAIWLLFYKLLGTAIL</sequence>
<evidence type="ECO:0000313" key="3">
    <source>
        <dbReference type="EMBL" id="PWW01483.1"/>
    </source>
</evidence>
<dbReference type="InterPro" id="IPR009936">
    <property type="entry name" value="DUF1468"/>
</dbReference>
<feature type="domain" description="DUF1468" evidence="2">
    <location>
        <begin position="8"/>
        <end position="146"/>
    </location>
</feature>
<dbReference type="Proteomes" id="UP000246352">
    <property type="component" value="Unassembled WGS sequence"/>
</dbReference>
<comment type="caution">
    <text evidence="3">The sequence shown here is derived from an EMBL/GenBank/DDBJ whole genome shotgun (WGS) entry which is preliminary data.</text>
</comment>
<gene>
    <name evidence="3" type="ORF">DFR52_102145</name>
</gene>
<reference evidence="3 4" key="1">
    <citation type="submission" date="2018-05" db="EMBL/GenBank/DDBJ databases">
        <title>Genomic Encyclopedia of Type Strains, Phase IV (KMG-IV): sequencing the most valuable type-strain genomes for metagenomic binning, comparative biology and taxonomic classification.</title>
        <authorList>
            <person name="Goeker M."/>
        </authorList>
    </citation>
    <scope>NUCLEOTIDE SEQUENCE [LARGE SCALE GENOMIC DNA]</scope>
    <source>
        <strain evidence="3 4">DSM 16791</strain>
    </source>
</reference>
<evidence type="ECO:0000259" key="2">
    <source>
        <dbReference type="Pfam" id="PF07331"/>
    </source>
</evidence>
<accession>A0A317PLU7</accession>
<dbReference type="AlphaFoldDB" id="A0A317PLU7"/>
<dbReference type="EMBL" id="QGTR01000002">
    <property type="protein sequence ID" value="PWW01483.1"/>
    <property type="molecule type" value="Genomic_DNA"/>
</dbReference>
<name>A0A317PLU7_9HYPH</name>
<keyword evidence="4" id="KW-1185">Reference proteome</keyword>
<evidence type="ECO:0000313" key="4">
    <source>
        <dbReference type="Proteomes" id="UP000246352"/>
    </source>
</evidence>
<feature type="transmembrane region" description="Helical" evidence="1">
    <location>
        <begin position="7"/>
        <end position="28"/>
    </location>
</feature>
<dbReference type="RefSeq" id="WP_110031294.1">
    <property type="nucleotide sequence ID" value="NZ_QGTR01000002.1"/>
</dbReference>
<keyword evidence="1" id="KW-0472">Membrane</keyword>
<feature type="transmembrane region" description="Helical" evidence="1">
    <location>
        <begin position="124"/>
        <end position="145"/>
    </location>
</feature>
<evidence type="ECO:0000256" key="1">
    <source>
        <dbReference type="SAM" id="Phobius"/>
    </source>
</evidence>
<dbReference type="OrthoDB" id="1956824at2"/>
<keyword evidence="1" id="KW-1133">Transmembrane helix</keyword>
<feature type="transmembrane region" description="Helical" evidence="1">
    <location>
        <begin position="40"/>
        <end position="61"/>
    </location>
</feature>
<proteinExistence type="predicted"/>
<feature type="transmembrane region" description="Helical" evidence="1">
    <location>
        <begin position="81"/>
        <end position="101"/>
    </location>
</feature>
<organism evidence="3 4">
    <name type="scientific">Hoeflea marina</name>
    <dbReference type="NCBI Taxonomy" id="274592"/>
    <lineage>
        <taxon>Bacteria</taxon>
        <taxon>Pseudomonadati</taxon>
        <taxon>Pseudomonadota</taxon>
        <taxon>Alphaproteobacteria</taxon>
        <taxon>Hyphomicrobiales</taxon>
        <taxon>Rhizobiaceae</taxon>
        <taxon>Hoeflea</taxon>
    </lineage>
</organism>